<evidence type="ECO:0000256" key="5">
    <source>
        <dbReference type="ARBA" id="ARBA00022777"/>
    </source>
</evidence>
<keyword evidence="5 8" id="KW-0418">Kinase</keyword>
<dbReference type="OrthoDB" id="6334211at2759"/>
<keyword evidence="3" id="KW-0808">Transferase</keyword>
<evidence type="ECO:0000256" key="3">
    <source>
        <dbReference type="ARBA" id="ARBA00022679"/>
    </source>
</evidence>
<dbReference type="EC" id="2.7.4.8" evidence="2"/>
<dbReference type="FunCoup" id="A0A078A716">
    <property type="interactions" value="213"/>
</dbReference>
<dbReference type="PANTHER" id="PTHR23117:SF13">
    <property type="entry name" value="GUANYLATE KINASE"/>
    <property type="match status" value="1"/>
</dbReference>
<sequence>MEENVNFDNEVLAYLTVRKDQLIDSHKHYIQSHPEIREVLNDFLSSNDVFVFAKEYYHPFNPTPLKYKPLIVVGPSGVGKGTLIKEIINKYGGLFESKISYTTRAKKSFEKSEGSYHFITKEDFMRRVERNEFVEWCNVHGNLYGTTFAELDRIKQKGKIPIIEVDVQGAIKINERAIEGNFLFIYPPAFEELRKRLGTRTETEEEFKLRIQNAIKEIEMANNSVLFTNRLVNDELEQAIDQFYTLVEALYFQELKNLKEQQQNQ</sequence>
<dbReference type="InterPro" id="IPR008145">
    <property type="entry name" value="GK/Ca_channel_bsu"/>
</dbReference>
<dbReference type="GO" id="GO:0005829">
    <property type="term" value="C:cytosol"/>
    <property type="evidence" value="ECO:0007669"/>
    <property type="project" value="TreeGrafter"/>
</dbReference>
<reference evidence="8 9" key="1">
    <citation type="submission" date="2014-06" db="EMBL/GenBank/DDBJ databases">
        <authorList>
            <person name="Swart Estienne"/>
        </authorList>
    </citation>
    <scope>NUCLEOTIDE SEQUENCE [LARGE SCALE GENOMIC DNA]</scope>
    <source>
        <strain evidence="8 9">130c</strain>
    </source>
</reference>
<evidence type="ECO:0000256" key="1">
    <source>
        <dbReference type="ARBA" id="ARBA00005790"/>
    </source>
</evidence>
<protein>
    <recommendedName>
        <fullName evidence="2">guanylate kinase</fullName>
        <ecNumber evidence="2">2.7.4.8</ecNumber>
    </recommendedName>
</protein>
<dbReference type="Gene3D" id="3.40.50.300">
    <property type="entry name" value="P-loop containing nucleotide triphosphate hydrolases"/>
    <property type="match status" value="1"/>
</dbReference>
<dbReference type="SMART" id="SM00072">
    <property type="entry name" value="GuKc"/>
    <property type="match status" value="1"/>
</dbReference>
<evidence type="ECO:0000259" key="7">
    <source>
        <dbReference type="PROSITE" id="PS50052"/>
    </source>
</evidence>
<proteinExistence type="inferred from homology"/>
<dbReference type="GO" id="GO:0004385">
    <property type="term" value="F:GMP kinase activity"/>
    <property type="evidence" value="ECO:0007669"/>
    <property type="project" value="UniProtKB-EC"/>
</dbReference>
<keyword evidence="6" id="KW-0067">ATP-binding</keyword>
<feature type="domain" description="Guanylate kinase-like" evidence="7">
    <location>
        <begin position="67"/>
        <end position="248"/>
    </location>
</feature>
<dbReference type="Pfam" id="PF00625">
    <property type="entry name" value="Guanylate_kin"/>
    <property type="match status" value="1"/>
</dbReference>
<dbReference type="PANTHER" id="PTHR23117">
    <property type="entry name" value="GUANYLATE KINASE-RELATED"/>
    <property type="match status" value="1"/>
</dbReference>
<gene>
    <name evidence="8" type="primary">Contig15243.g16240</name>
    <name evidence="8" type="ORF">STYLEM_5531</name>
</gene>
<dbReference type="CDD" id="cd00071">
    <property type="entry name" value="GMPK"/>
    <property type="match status" value="1"/>
</dbReference>
<dbReference type="EMBL" id="CCKQ01005365">
    <property type="protein sequence ID" value="CDW76571.1"/>
    <property type="molecule type" value="Genomic_DNA"/>
</dbReference>
<accession>A0A078A716</accession>
<dbReference type="Gene3D" id="3.30.63.10">
    <property type="entry name" value="Guanylate Kinase phosphate binding domain"/>
    <property type="match status" value="1"/>
</dbReference>
<dbReference type="InterPro" id="IPR008144">
    <property type="entry name" value="Guanylate_kin-like_dom"/>
</dbReference>
<evidence type="ECO:0000256" key="4">
    <source>
        <dbReference type="ARBA" id="ARBA00022741"/>
    </source>
</evidence>
<evidence type="ECO:0000313" key="9">
    <source>
        <dbReference type="Proteomes" id="UP000039865"/>
    </source>
</evidence>
<dbReference type="InterPro" id="IPR017665">
    <property type="entry name" value="Guanylate_kinase"/>
</dbReference>
<organism evidence="8 9">
    <name type="scientific">Stylonychia lemnae</name>
    <name type="common">Ciliate</name>
    <dbReference type="NCBI Taxonomy" id="5949"/>
    <lineage>
        <taxon>Eukaryota</taxon>
        <taxon>Sar</taxon>
        <taxon>Alveolata</taxon>
        <taxon>Ciliophora</taxon>
        <taxon>Intramacronucleata</taxon>
        <taxon>Spirotrichea</taxon>
        <taxon>Stichotrichia</taxon>
        <taxon>Sporadotrichida</taxon>
        <taxon>Oxytrichidae</taxon>
        <taxon>Stylonychinae</taxon>
        <taxon>Stylonychia</taxon>
    </lineage>
</organism>
<dbReference type="OMA" id="NFETCYK"/>
<keyword evidence="9" id="KW-1185">Reference proteome</keyword>
<dbReference type="InterPro" id="IPR027417">
    <property type="entry name" value="P-loop_NTPase"/>
</dbReference>
<dbReference type="PROSITE" id="PS50052">
    <property type="entry name" value="GUANYLATE_KINASE_2"/>
    <property type="match status" value="1"/>
</dbReference>
<evidence type="ECO:0000256" key="6">
    <source>
        <dbReference type="ARBA" id="ARBA00022840"/>
    </source>
</evidence>
<comment type="similarity">
    <text evidence="1">Belongs to the guanylate kinase family.</text>
</comment>
<keyword evidence="4" id="KW-0547">Nucleotide-binding</keyword>
<dbReference type="Proteomes" id="UP000039865">
    <property type="component" value="Unassembled WGS sequence"/>
</dbReference>
<evidence type="ECO:0000313" key="8">
    <source>
        <dbReference type="EMBL" id="CDW76571.1"/>
    </source>
</evidence>
<dbReference type="InParanoid" id="A0A078A716"/>
<dbReference type="AlphaFoldDB" id="A0A078A716"/>
<dbReference type="SUPFAM" id="SSF52540">
    <property type="entry name" value="P-loop containing nucleoside triphosphate hydrolases"/>
    <property type="match status" value="1"/>
</dbReference>
<evidence type="ECO:0000256" key="2">
    <source>
        <dbReference type="ARBA" id="ARBA00012961"/>
    </source>
</evidence>
<dbReference type="NCBIfam" id="TIGR03263">
    <property type="entry name" value="guanyl_kin"/>
    <property type="match status" value="1"/>
</dbReference>
<name>A0A078A716_STYLE</name>
<dbReference type="GO" id="GO:0005524">
    <property type="term" value="F:ATP binding"/>
    <property type="evidence" value="ECO:0007669"/>
    <property type="project" value="UniProtKB-KW"/>
</dbReference>